<evidence type="ECO:0000256" key="5">
    <source>
        <dbReference type="ARBA" id="ARBA00012232"/>
    </source>
</evidence>
<evidence type="ECO:0000256" key="14">
    <source>
        <dbReference type="SAM" id="Coils"/>
    </source>
</evidence>
<dbReference type="Gene3D" id="3.50.30.10">
    <property type="entry name" value="Phosphohistidine domain"/>
    <property type="match status" value="1"/>
</dbReference>
<dbReference type="Pfam" id="PF01590">
    <property type="entry name" value="GAF"/>
    <property type="match status" value="1"/>
</dbReference>
<accession>A0A3B0YBX5</accession>
<keyword evidence="10" id="KW-0598">Phosphotransferase system</keyword>
<dbReference type="InterPro" id="IPR015813">
    <property type="entry name" value="Pyrv/PenolPyrv_kinase-like_dom"/>
</dbReference>
<gene>
    <name evidence="16" type="ORF">MNBD_GAMMA15-2278</name>
</gene>
<dbReference type="NCBIfam" id="TIGR01417">
    <property type="entry name" value="PTS_I_fam"/>
    <property type="match status" value="1"/>
</dbReference>
<dbReference type="InterPro" id="IPR050499">
    <property type="entry name" value="PEP-utilizing_PTS_enzyme"/>
</dbReference>
<keyword evidence="9" id="KW-0808">Transferase</keyword>
<evidence type="ECO:0000256" key="1">
    <source>
        <dbReference type="ARBA" id="ARBA00000683"/>
    </source>
</evidence>
<name>A0A3B0YBX5_9ZZZZ</name>
<dbReference type="AlphaFoldDB" id="A0A3B0YBX5"/>
<keyword evidence="7" id="KW-0963">Cytoplasm</keyword>
<dbReference type="PANTHER" id="PTHR46244:SF1">
    <property type="entry name" value="PHOSPHOENOLPYRUVATE-DEPENDENT PHOSPHOTRANSFERASE SYSTEM"/>
    <property type="match status" value="1"/>
</dbReference>
<keyword evidence="8" id="KW-0762">Sugar transport</keyword>
<comment type="subcellular location">
    <subcellularLocation>
        <location evidence="3">Cytoplasm</location>
    </subcellularLocation>
</comment>
<dbReference type="Gene3D" id="3.30.450.40">
    <property type="match status" value="1"/>
</dbReference>
<dbReference type="Pfam" id="PF05524">
    <property type="entry name" value="PEP-utilisers_N"/>
    <property type="match status" value="1"/>
</dbReference>
<dbReference type="InterPro" id="IPR000121">
    <property type="entry name" value="PEP_util_C"/>
</dbReference>
<dbReference type="GO" id="GO:0016301">
    <property type="term" value="F:kinase activity"/>
    <property type="evidence" value="ECO:0007669"/>
    <property type="project" value="UniProtKB-KW"/>
</dbReference>
<evidence type="ECO:0000256" key="4">
    <source>
        <dbReference type="ARBA" id="ARBA00007837"/>
    </source>
</evidence>
<evidence type="ECO:0000256" key="12">
    <source>
        <dbReference type="ARBA" id="ARBA00022777"/>
    </source>
</evidence>
<evidence type="ECO:0000259" key="15">
    <source>
        <dbReference type="SMART" id="SM00065"/>
    </source>
</evidence>
<keyword evidence="11" id="KW-0479">Metal-binding</keyword>
<keyword evidence="12 16" id="KW-0418">Kinase</keyword>
<proteinExistence type="inferred from homology"/>
<dbReference type="GO" id="GO:0005737">
    <property type="term" value="C:cytoplasm"/>
    <property type="evidence" value="ECO:0007669"/>
    <property type="project" value="UniProtKB-SubCell"/>
</dbReference>
<dbReference type="InterPro" id="IPR008731">
    <property type="entry name" value="PTS_EIN"/>
</dbReference>
<dbReference type="GO" id="GO:0009401">
    <property type="term" value="P:phosphoenolpyruvate-dependent sugar phosphotransferase system"/>
    <property type="evidence" value="ECO:0007669"/>
    <property type="project" value="UniProtKB-KW"/>
</dbReference>
<dbReference type="InterPro" id="IPR006318">
    <property type="entry name" value="PTS_EI-like"/>
</dbReference>
<evidence type="ECO:0000313" key="16">
    <source>
        <dbReference type="EMBL" id="VAW73077.1"/>
    </source>
</evidence>
<dbReference type="Gene3D" id="1.10.274.10">
    <property type="entry name" value="PtsI, HPr-binding domain"/>
    <property type="match status" value="1"/>
</dbReference>
<dbReference type="InterPro" id="IPR036637">
    <property type="entry name" value="Phosphohistidine_dom_sf"/>
</dbReference>
<keyword evidence="13" id="KW-0460">Magnesium</keyword>
<dbReference type="SUPFAM" id="SSF55781">
    <property type="entry name" value="GAF domain-like"/>
    <property type="match status" value="1"/>
</dbReference>
<dbReference type="SMART" id="SM00065">
    <property type="entry name" value="GAF"/>
    <property type="match status" value="1"/>
</dbReference>
<comment type="catalytic activity">
    <reaction evidence="1">
        <text>L-histidyl-[protein] + phosphoenolpyruvate = N(pros)-phospho-L-histidyl-[protein] + pyruvate</text>
        <dbReference type="Rhea" id="RHEA:23880"/>
        <dbReference type="Rhea" id="RHEA-COMP:9745"/>
        <dbReference type="Rhea" id="RHEA-COMP:9746"/>
        <dbReference type="ChEBI" id="CHEBI:15361"/>
        <dbReference type="ChEBI" id="CHEBI:29979"/>
        <dbReference type="ChEBI" id="CHEBI:58702"/>
        <dbReference type="ChEBI" id="CHEBI:64837"/>
        <dbReference type="EC" id="2.7.3.9"/>
    </reaction>
</comment>
<dbReference type="InterPro" id="IPR003018">
    <property type="entry name" value="GAF"/>
</dbReference>
<evidence type="ECO:0000256" key="11">
    <source>
        <dbReference type="ARBA" id="ARBA00022723"/>
    </source>
</evidence>
<comment type="cofactor">
    <cofactor evidence="2">
        <name>Mg(2+)</name>
        <dbReference type="ChEBI" id="CHEBI:18420"/>
    </cofactor>
</comment>
<feature type="coiled-coil region" evidence="14">
    <location>
        <begin position="405"/>
        <end position="432"/>
    </location>
</feature>
<evidence type="ECO:0000256" key="2">
    <source>
        <dbReference type="ARBA" id="ARBA00001946"/>
    </source>
</evidence>
<organism evidence="16">
    <name type="scientific">hydrothermal vent metagenome</name>
    <dbReference type="NCBI Taxonomy" id="652676"/>
    <lineage>
        <taxon>unclassified sequences</taxon>
        <taxon>metagenomes</taxon>
        <taxon>ecological metagenomes</taxon>
    </lineage>
</organism>
<dbReference type="InterPro" id="IPR040442">
    <property type="entry name" value="Pyrv_kinase-like_dom_sf"/>
</dbReference>
<dbReference type="InterPro" id="IPR036618">
    <property type="entry name" value="PtsI_HPr-bd_sf"/>
</dbReference>
<comment type="similarity">
    <text evidence="4">Belongs to the PEP-utilizing enzyme family.</text>
</comment>
<dbReference type="SUPFAM" id="SSF52009">
    <property type="entry name" value="Phosphohistidine domain"/>
    <property type="match status" value="1"/>
</dbReference>
<dbReference type="Gene3D" id="3.20.20.60">
    <property type="entry name" value="Phosphoenolpyruvate-binding domains"/>
    <property type="match status" value="1"/>
</dbReference>
<feature type="domain" description="GAF" evidence="15">
    <location>
        <begin position="17"/>
        <end position="164"/>
    </location>
</feature>
<evidence type="ECO:0000256" key="8">
    <source>
        <dbReference type="ARBA" id="ARBA00022597"/>
    </source>
</evidence>
<dbReference type="GO" id="GO:0046872">
    <property type="term" value="F:metal ion binding"/>
    <property type="evidence" value="ECO:0007669"/>
    <property type="project" value="UniProtKB-KW"/>
</dbReference>
<dbReference type="InterPro" id="IPR029016">
    <property type="entry name" value="GAF-like_dom_sf"/>
</dbReference>
<sequence length="754" mass="82922">MLDTLRRIIQEVNRAPDLPRALSIIVSRVKKAMVVDVCSVYLSDPESQQYVLMATDGYNPDAVGKVRLMFGEGLVGVVARREEMLNLDDASSHKAYIHTGEIGEEPFHGFLGIPIVQHRKVLGVLVVRQRERRRFAEPEETFLFTLAAQLAGAISHAGASGDITRLLQQSDESRYALKGSSGTPGAAVGHARVVYPMANLEAIPDRTADDIEIEIAEFRAAVAGVERDMRMMSARMVDSLPAEDIALFDALIMMLRSDNLVDGTIEGIRAGNWAPGALRETIVEHVSAFEEMEDPYLRERASDVRDLGRRILERLQSISPAQRSYELDTILVGDEITASQLAEVPVQCLVGVVSARGSSASHVAILARALGIPAVMGVEDLPVNRLEGQDIVIDGYQARLFVRPSRAIREEFQRLQEEEKALSQELLDLIELPSRTPDGVHVPLYANTGLLSDISPSLRCGAEGVGLYRTEVPFMLRDRFPGEEEQCRIYRQVLEAFAPAPVTVRTLDIGGDKALPYFPVEEENPFLGWRGIRIALDHPEIFLTQVRAILRANAGLENLQLLLPMISSVGEIDEAIGLVRRAFEELIEEGEKVTYPKIGVMIEVPSAVYQVRAMAKRVDFFSIGSNDLTQYMLAVDRNNAQVSDLYDALHPAVLRAIHQVVTEAHAVERPVSVCGEMAGDPAAALLLLGMGVDSLSMSSASLLRVKWVLRSYNSDKTRALLEEVWELEDPASVRALLHDSLVEAGLGGLVHAGR</sequence>
<evidence type="ECO:0000256" key="9">
    <source>
        <dbReference type="ARBA" id="ARBA00022679"/>
    </source>
</evidence>
<dbReference type="EMBL" id="UOFN01000012">
    <property type="protein sequence ID" value="VAW73077.1"/>
    <property type="molecule type" value="Genomic_DNA"/>
</dbReference>
<dbReference type="SUPFAM" id="SSF47831">
    <property type="entry name" value="Enzyme I of the PEP:sugar phosphotransferase system HPr-binding (sub)domain"/>
    <property type="match status" value="1"/>
</dbReference>
<protein>
    <recommendedName>
        <fullName evidence="5">phosphoenolpyruvate--protein phosphotransferase</fullName>
        <ecNumber evidence="5">2.7.3.9</ecNumber>
    </recommendedName>
</protein>
<dbReference type="EC" id="2.7.3.9" evidence="5"/>
<dbReference type="PRINTS" id="PR01736">
    <property type="entry name" value="PHPHTRNFRASE"/>
</dbReference>
<evidence type="ECO:0000256" key="3">
    <source>
        <dbReference type="ARBA" id="ARBA00004496"/>
    </source>
</evidence>
<evidence type="ECO:0000256" key="10">
    <source>
        <dbReference type="ARBA" id="ARBA00022683"/>
    </source>
</evidence>
<dbReference type="Pfam" id="PF00391">
    <property type="entry name" value="PEP-utilizers"/>
    <property type="match status" value="1"/>
</dbReference>
<dbReference type="PANTHER" id="PTHR46244">
    <property type="entry name" value="PHOSPHOENOLPYRUVATE-PROTEIN PHOSPHOTRANSFERASE"/>
    <property type="match status" value="1"/>
</dbReference>
<dbReference type="SUPFAM" id="SSF51621">
    <property type="entry name" value="Phosphoenolpyruvate/pyruvate domain"/>
    <property type="match status" value="1"/>
</dbReference>
<evidence type="ECO:0000256" key="7">
    <source>
        <dbReference type="ARBA" id="ARBA00022490"/>
    </source>
</evidence>
<evidence type="ECO:0000256" key="6">
    <source>
        <dbReference type="ARBA" id="ARBA00022448"/>
    </source>
</evidence>
<keyword evidence="14" id="KW-0175">Coiled coil</keyword>
<dbReference type="NCBIfam" id="NF008283">
    <property type="entry name" value="PRK11061.1"/>
    <property type="match status" value="1"/>
</dbReference>
<evidence type="ECO:0000256" key="13">
    <source>
        <dbReference type="ARBA" id="ARBA00022842"/>
    </source>
</evidence>
<dbReference type="GO" id="GO:0008965">
    <property type="term" value="F:phosphoenolpyruvate-protein phosphotransferase activity"/>
    <property type="evidence" value="ECO:0007669"/>
    <property type="project" value="UniProtKB-EC"/>
</dbReference>
<dbReference type="InterPro" id="IPR008279">
    <property type="entry name" value="PEP-util_enz_mobile_dom"/>
</dbReference>
<reference evidence="16" key="1">
    <citation type="submission" date="2018-06" db="EMBL/GenBank/DDBJ databases">
        <authorList>
            <person name="Zhirakovskaya E."/>
        </authorList>
    </citation>
    <scope>NUCLEOTIDE SEQUENCE</scope>
</reference>
<dbReference type="Pfam" id="PF02896">
    <property type="entry name" value="PEP-utilizers_C"/>
    <property type="match status" value="1"/>
</dbReference>
<keyword evidence="6" id="KW-0813">Transport</keyword>